<keyword evidence="4" id="KW-1185">Reference proteome</keyword>
<feature type="compositionally biased region" description="Polar residues" evidence="1">
    <location>
        <begin position="17"/>
        <end position="29"/>
    </location>
</feature>
<dbReference type="InterPro" id="IPR044929">
    <property type="entry name" value="DNA/RNA_non-sp_Endonuclease_sf"/>
</dbReference>
<dbReference type="EMBL" id="AP026803">
    <property type="protein sequence ID" value="BDR61081.1"/>
    <property type="molecule type" value="Genomic_DNA"/>
</dbReference>
<evidence type="ECO:0000313" key="3">
    <source>
        <dbReference type="EMBL" id="BDR61081.1"/>
    </source>
</evidence>
<accession>A0ABN6SP69</accession>
<feature type="domain" description="DNA/RNA non-specific endonuclease/pyrophosphatase/phosphodiesterase" evidence="2">
    <location>
        <begin position="19"/>
        <end position="74"/>
    </location>
</feature>
<dbReference type="Proteomes" id="UP001321741">
    <property type="component" value="Chromosome"/>
</dbReference>
<evidence type="ECO:0000259" key="2">
    <source>
        <dbReference type="Pfam" id="PF01223"/>
    </source>
</evidence>
<gene>
    <name evidence="3" type="ORF">KIM322_13420</name>
</gene>
<evidence type="ECO:0000313" key="4">
    <source>
        <dbReference type="Proteomes" id="UP001321741"/>
    </source>
</evidence>
<dbReference type="InterPro" id="IPR001604">
    <property type="entry name" value="Endo_G_ENPP1-like_dom"/>
</dbReference>
<dbReference type="Gene3D" id="3.40.570.10">
    <property type="entry name" value="Extracellular Endonuclease, subunit A"/>
    <property type="match status" value="1"/>
</dbReference>
<protein>
    <recommendedName>
        <fullName evidence="2">DNA/RNA non-specific endonuclease/pyrophosphatase/phosphodiesterase domain-containing protein</fullName>
    </recommendedName>
</protein>
<dbReference type="Pfam" id="PF01223">
    <property type="entry name" value="Endonuclease_NS"/>
    <property type="match status" value="1"/>
</dbReference>
<reference evidence="3 4" key="1">
    <citation type="journal article" date="2023" name="Microbiol. Spectr.">
        <title>Symbiosis of Carpenter Bees with Uncharacterized Lactic Acid Bacteria Showing NAD Auxotrophy.</title>
        <authorList>
            <person name="Kawasaki S."/>
            <person name="Ozawa K."/>
            <person name="Mori T."/>
            <person name="Yamamoto A."/>
            <person name="Ito M."/>
            <person name="Ohkuma M."/>
            <person name="Sakamoto M."/>
            <person name="Matsutani M."/>
        </authorList>
    </citation>
    <scope>NUCLEOTIDE SEQUENCE [LARGE SCALE GENOMIC DNA]</scope>
    <source>
        <strain evidence="3 4">Kim32-2</strain>
    </source>
</reference>
<name>A0ABN6SP69_9LACO</name>
<sequence>MKSNLAGIDQDGIYNPRNKSSDQNNPKNLFTQTAFSNQKIQTIYESEVRTALYQGRRVIYQATPIFRGQKLMARDINLQAVSTDGKHNFNVYLFNVQPGFVFNYSNGQTKVVRN</sequence>
<feature type="region of interest" description="Disordered" evidence="1">
    <location>
        <begin position="1"/>
        <end position="29"/>
    </location>
</feature>
<proteinExistence type="predicted"/>
<evidence type="ECO:0000256" key="1">
    <source>
        <dbReference type="SAM" id="MobiDB-lite"/>
    </source>
</evidence>
<organism evidence="3 4">
    <name type="scientific">Lactobacillus xylocopicola</name>
    <dbReference type="NCBI Taxonomy" id="2976676"/>
    <lineage>
        <taxon>Bacteria</taxon>
        <taxon>Bacillati</taxon>
        <taxon>Bacillota</taxon>
        <taxon>Bacilli</taxon>
        <taxon>Lactobacillales</taxon>
        <taxon>Lactobacillaceae</taxon>
        <taxon>Lactobacillus</taxon>
    </lineage>
</organism>